<evidence type="ECO:0000313" key="3">
    <source>
        <dbReference type="EMBL" id="MBK1704197.1"/>
    </source>
</evidence>
<feature type="signal peptide" evidence="1">
    <location>
        <begin position="1"/>
        <end position="24"/>
    </location>
</feature>
<name>A0AAJ0X9W4_9GAMM</name>
<protein>
    <recommendedName>
        <fullName evidence="2">Thioredoxin domain-containing protein</fullName>
    </recommendedName>
</protein>
<reference evidence="3" key="2">
    <citation type="journal article" date="2020" name="Microorganisms">
        <title>Osmotic Adaptation and Compatible Solute Biosynthesis of Phototrophic Bacteria as Revealed from Genome Analyses.</title>
        <authorList>
            <person name="Imhoff J.F."/>
            <person name="Rahn T."/>
            <person name="Kunzel S."/>
            <person name="Keller A."/>
            <person name="Neulinger S.C."/>
        </authorList>
    </citation>
    <scope>NUCLEOTIDE SEQUENCE</scope>
    <source>
        <strain evidence="3">DSM 11080</strain>
    </source>
</reference>
<dbReference type="Proteomes" id="UP001296776">
    <property type="component" value="Unassembled WGS sequence"/>
</dbReference>
<dbReference type="InterPro" id="IPR012336">
    <property type="entry name" value="Thioredoxin-like_fold"/>
</dbReference>
<evidence type="ECO:0000313" key="4">
    <source>
        <dbReference type="Proteomes" id="UP001296776"/>
    </source>
</evidence>
<proteinExistence type="predicted"/>
<feature type="domain" description="Thioredoxin" evidence="2">
    <location>
        <begin position="17"/>
        <end position="170"/>
    </location>
</feature>
<dbReference type="InterPro" id="IPR036249">
    <property type="entry name" value="Thioredoxin-like_sf"/>
</dbReference>
<keyword evidence="4" id="KW-1185">Reference proteome</keyword>
<dbReference type="InterPro" id="IPR013766">
    <property type="entry name" value="Thioredoxin_domain"/>
</dbReference>
<dbReference type="Gene3D" id="3.40.30.10">
    <property type="entry name" value="Glutaredoxin"/>
    <property type="match status" value="2"/>
</dbReference>
<comment type="caution">
    <text evidence="3">The sequence shown here is derived from an EMBL/GenBank/DDBJ whole genome shotgun (WGS) entry which is preliminary data.</text>
</comment>
<sequence>MRRSLSVAALLCWPLLLMSGTALAGEEVPDAFDDGAIFQIKYPAWFKQSFLTLADDAEDAEAAGKEGLFLFFTTQGCSYCHLFIEQSLGDPTLAARLREHFDSIGLEIFSDAEMTDFDDKQTRVKTFALEQGVEFAPSLLFVDTDGEPLLRLTGYYGPERFAQVLDYLTTDAGEGLSWREYLAVLRSDRSGSAAPLRSDPLFAEPPFALNRSEFPAERPLLVLFETSGCARCERFHDQVLADATIREQLAGFDIVRLDASDEQTPVLTPGGERTNAADWYQTLGFTQLPALAFFSETGEPVLTTDALVLQSRMTNSIGFVNERAYERGWNYQRYARSQALKKAAD</sequence>
<dbReference type="SUPFAM" id="SSF52833">
    <property type="entry name" value="Thioredoxin-like"/>
    <property type="match status" value="2"/>
</dbReference>
<dbReference type="PROSITE" id="PS51352">
    <property type="entry name" value="THIOREDOXIN_2"/>
    <property type="match status" value="1"/>
</dbReference>
<evidence type="ECO:0000259" key="2">
    <source>
        <dbReference type="PROSITE" id="PS51352"/>
    </source>
</evidence>
<feature type="chain" id="PRO_5042605134" description="Thioredoxin domain-containing protein" evidence="1">
    <location>
        <begin position="25"/>
        <end position="345"/>
    </location>
</feature>
<organism evidence="3 4">
    <name type="scientific">Halochromatium glycolicum</name>
    <dbReference type="NCBI Taxonomy" id="85075"/>
    <lineage>
        <taxon>Bacteria</taxon>
        <taxon>Pseudomonadati</taxon>
        <taxon>Pseudomonadota</taxon>
        <taxon>Gammaproteobacteria</taxon>
        <taxon>Chromatiales</taxon>
        <taxon>Chromatiaceae</taxon>
        <taxon>Halochromatium</taxon>
    </lineage>
</organism>
<dbReference type="Pfam" id="PF13098">
    <property type="entry name" value="Thioredoxin_2"/>
    <property type="match status" value="2"/>
</dbReference>
<reference evidence="3" key="1">
    <citation type="submission" date="2017-08" db="EMBL/GenBank/DDBJ databases">
        <authorList>
            <person name="Imhoff J.F."/>
            <person name="Rahn T."/>
            <person name="Kuenzel S."/>
            <person name="Neulinger S.C."/>
        </authorList>
    </citation>
    <scope>NUCLEOTIDE SEQUENCE</scope>
    <source>
        <strain evidence="3">DSM 11080</strain>
    </source>
</reference>
<dbReference type="EMBL" id="NRSJ01000008">
    <property type="protein sequence ID" value="MBK1704197.1"/>
    <property type="molecule type" value="Genomic_DNA"/>
</dbReference>
<dbReference type="RefSeq" id="WP_200345377.1">
    <property type="nucleotide sequence ID" value="NZ_NRSJ01000008.1"/>
</dbReference>
<evidence type="ECO:0000256" key="1">
    <source>
        <dbReference type="SAM" id="SignalP"/>
    </source>
</evidence>
<gene>
    <name evidence="3" type="ORF">CKO40_06450</name>
</gene>
<keyword evidence="1" id="KW-0732">Signal</keyword>
<dbReference type="AlphaFoldDB" id="A0AAJ0X9W4"/>
<accession>A0AAJ0X9W4</accession>